<dbReference type="EMBL" id="JACHJN010000007">
    <property type="protein sequence ID" value="MBB5958010.1"/>
    <property type="molecule type" value="Genomic_DNA"/>
</dbReference>
<evidence type="ECO:0000313" key="3">
    <source>
        <dbReference type="Proteomes" id="UP000547510"/>
    </source>
</evidence>
<keyword evidence="1" id="KW-0472">Membrane</keyword>
<sequence>MMAKTPDGMYPPYQTPQAYQAPPVHFPAAPYDTPRFRRRLPIMLLLPFVLFAALFFGGSYLISPEPDIEVQPDIGFASVGERDVLLVPYERHGPRGMFQLMFQDMFQVRLAAVDTATGDVLWDSRLSDDLIWEASVLASGERYTYLATDSGLVVLDLADGSTVAEGKGVEGLGDGFVAARWAYRYDPDSRRVMAMSGTGGVLAIALDSATATPADPQTSAVWASALSERERADIPPGTKPAAGVRDGQVALRERPGGAPGQVLVRTAPGGEQSQVGDLAFHGAGLVVDGTAAAGHSSDHVLVVHSRNVNDKDRSISAVSLATGAVTGSVPIDSHTFSRTATRADGTTAVGVGSTVVLMAPDGRLTARPVGASDFFGNVS</sequence>
<evidence type="ECO:0000313" key="2">
    <source>
        <dbReference type="EMBL" id="MBB5958010.1"/>
    </source>
</evidence>
<dbReference type="Proteomes" id="UP000547510">
    <property type="component" value="Unassembled WGS sequence"/>
</dbReference>
<accession>A0A841CLM8</accession>
<dbReference type="InterPro" id="IPR011044">
    <property type="entry name" value="Quino_amine_DH_bsu"/>
</dbReference>
<dbReference type="AlphaFoldDB" id="A0A841CLM8"/>
<proteinExistence type="predicted"/>
<name>A0A841CLM8_9PSEU</name>
<gene>
    <name evidence="2" type="ORF">FHS29_004618</name>
</gene>
<keyword evidence="1" id="KW-1133">Transmembrane helix</keyword>
<reference evidence="2 3" key="1">
    <citation type="submission" date="2020-08" db="EMBL/GenBank/DDBJ databases">
        <title>Genomic Encyclopedia of Type Strains, Phase III (KMG-III): the genomes of soil and plant-associated and newly described type strains.</title>
        <authorList>
            <person name="Whitman W."/>
        </authorList>
    </citation>
    <scope>NUCLEOTIDE SEQUENCE [LARGE SCALE GENOMIC DNA]</scope>
    <source>
        <strain evidence="2 3">CECT 8640</strain>
    </source>
</reference>
<keyword evidence="1" id="KW-0812">Transmembrane</keyword>
<dbReference type="SUPFAM" id="SSF50969">
    <property type="entry name" value="YVTN repeat-like/Quinoprotein amine dehydrogenase"/>
    <property type="match status" value="1"/>
</dbReference>
<protein>
    <submittedName>
        <fullName evidence="2">Uncharacterized protein</fullName>
    </submittedName>
</protein>
<dbReference type="InterPro" id="IPR048161">
    <property type="entry name" value="PA2928-like"/>
</dbReference>
<feature type="transmembrane region" description="Helical" evidence="1">
    <location>
        <begin position="42"/>
        <end position="62"/>
    </location>
</feature>
<dbReference type="RefSeq" id="WP_184693617.1">
    <property type="nucleotide sequence ID" value="NZ_JACHJN010000007.1"/>
</dbReference>
<evidence type="ECO:0000256" key="1">
    <source>
        <dbReference type="SAM" id="Phobius"/>
    </source>
</evidence>
<dbReference type="NCBIfam" id="NF041516">
    <property type="entry name" value="PA2928_fam"/>
    <property type="match status" value="1"/>
</dbReference>
<keyword evidence="3" id="KW-1185">Reference proteome</keyword>
<comment type="caution">
    <text evidence="2">The sequence shown here is derived from an EMBL/GenBank/DDBJ whole genome shotgun (WGS) entry which is preliminary data.</text>
</comment>
<organism evidence="2 3">
    <name type="scientific">Saccharothrix tamanrassetensis</name>
    <dbReference type="NCBI Taxonomy" id="1051531"/>
    <lineage>
        <taxon>Bacteria</taxon>
        <taxon>Bacillati</taxon>
        <taxon>Actinomycetota</taxon>
        <taxon>Actinomycetes</taxon>
        <taxon>Pseudonocardiales</taxon>
        <taxon>Pseudonocardiaceae</taxon>
        <taxon>Saccharothrix</taxon>
    </lineage>
</organism>